<evidence type="ECO:0000259" key="8">
    <source>
        <dbReference type="Pfam" id="PF21902"/>
    </source>
</evidence>
<dbReference type="EMBL" id="KZ859004">
    <property type="protein sequence ID" value="RDW25377.1"/>
    <property type="molecule type" value="Genomic_DNA"/>
</dbReference>
<evidence type="ECO:0000256" key="1">
    <source>
        <dbReference type="ARBA" id="ARBA00004141"/>
    </source>
</evidence>
<sequence length="409" mass="46362">MIPQFLLLLWLTLVKGEVLYLDNETRLACANVNAGEDSVGPAKDTYIQFSFDELETPGVMALAIFEWRDYDRIGGVCDDAAIDNNQCEEHEYATFKVKPEETDNLYSRVFSFPLNLQSIQKFRYTVFKSGQYCAMVHPVIPNDDFAAKMSIKSAYGFLGGGEVGLLLLSRISIIYHFVTFSIWFYAYKKNSKHAVPVQKYLTKAMGLLVLKSVLVFVNLSMTNKYETAPELVATVASIVKPVADSLFLSLLIVMSLGYGTIVQSKSLKFYFLSWVVKGGWFCVAYFLLKPLNLPIDMSDFSPEALKITFYIPIMLGLVVTTRYLKKTNQSALARRSAMLTMALLALGIVYAGVYLTFKAHVQQNWTLFEYQWFLPACGELAAEMIYHLCFCVFWFPRPLQAAKEIDKEM</sequence>
<evidence type="ECO:0000259" key="7">
    <source>
        <dbReference type="Pfam" id="PF06814"/>
    </source>
</evidence>
<dbReference type="InterPro" id="IPR053937">
    <property type="entry name" value="GOST_TM"/>
</dbReference>
<evidence type="ECO:0000256" key="4">
    <source>
        <dbReference type="ARBA" id="ARBA00022729"/>
    </source>
</evidence>
<name>A0A371C4Z9_YARLL</name>
<dbReference type="GO" id="GO:0005829">
    <property type="term" value="C:cytosol"/>
    <property type="evidence" value="ECO:0007669"/>
    <property type="project" value="GOC"/>
</dbReference>
<evidence type="ECO:0000313" key="10">
    <source>
        <dbReference type="Proteomes" id="UP000256601"/>
    </source>
</evidence>
<evidence type="ECO:0000256" key="5">
    <source>
        <dbReference type="ARBA" id="ARBA00022989"/>
    </source>
</evidence>
<dbReference type="Pfam" id="PF21902">
    <property type="entry name" value="PTM1-like_N"/>
    <property type="match status" value="1"/>
</dbReference>
<protein>
    <submittedName>
        <fullName evidence="9">Uncharacterized protein</fullName>
    </submittedName>
</protein>
<dbReference type="PANTHER" id="PTHR21229:SF1">
    <property type="entry name" value="GH17801P"/>
    <property type="match status" value="1"/>
</dbReference>
<dbReference type="GO" id="GO:0005794">
    <property type="term" value="C:Golgi apparatus"/>
    <property type="evidence" value="ECO:0007669"/>
    <property type="project" value="TreeGrafter"/>
</dbReference>
<dbReference type="GO" id="GO:0016020">
    <property type="term" value="C:membrane"/>
    <property type="evidence" value="ECO:0007669"/>
    <property type="project" value="UniProtKB-SubCell"/>
</dbReference>
<comment type="subcellular location">
    <subcellularLocation>
        <location evidence="1">Membrane</location>
        <topology evidence="1">Multi-pass membrane protein</topology>
    </subcellularLocation>
</comment>
<keyword evidence="6" id="KW-0472">Membrane</keyword>
<evidence type="ECO:0000256" key="3">
    <source>
        <dbReference type="ARBA" id="ARBA00022692"/>
    </source>
</evidence>
<dbReference type="GO" id="GO:0042147">
    <property type="term" value="P:retrograde transport, endosome to Golgi"/>
    <property type="evidence" value="ECO:0007669"/>
    <property type="project" value="TreeGrafter"/>
</dbReference>
<accession>A0A371C4Z9</accession>
<reference evidence="9 10" key="1">
    <citation type="submission" date="2018-07" db="EMBL/GenBank/DDBJ databases">
        <title>Draft Genome Assemblies for Five Robust Yarrowia lipolytica Strains Exhibiting High Lipid Production and Pentose Sugar Utilization and Sugar Alcohol Secretion from Undetoxified Lignocellulosic Biomass Hydrolysates.</title>
        <authorList>
            <consortium name="DOE Joint Genome Institute"/>
            <person name="Walker C."/>
            <person name="Ryu S."/>
            <person name="Na H."/>
            <person name="Zane M."/>
            <person name="LaButti K."/>
            <person name="Lipzen A."/>
            <person name="Haridas S."/>
            <person name="Barry K."/>
            <person name="Grigoriev I.V."/>
            <person name="Quarterman J."/>
            <person name="Slininger P."/>
            <person name="Dien B."/>
            <person name="Trinh C.T."/>
        </authorList>
    </citation>
    <scope>NUCLEOTIDE SEQUENCE [LARGE SCALE GENOMIC DNA]</scope>
    <source>
        <strain evidence="9 10">YB392</strain>
    </source>
</reference>
<evidence type="ECO:0000256" key="6">
    <source>
        <dbReference type="ARBA" id="ARBA00023136"/>
    </source>
</evidence>
<keyword evidence="3" id="KW-0812">Transmembrane</keyword>
<evidence type="ECO:0000313" key="9">
    <source>
        <dbReference type="EMBL" id="RDW25377.1"/>
    </source>
</evidence>
<dbReference type="VEuPathDB" id="FungiDB:YALI1_F01248g"/>
<gene>
    <name evidence="9" type="ORF">B0I71DRAFT_132682</name>
</gene>
<keyword evidence="5" id="KW-1133">Transmembrane helix</keyword>
<keyword evidence="4" id="KW-0732">Signal</keyword>
<dbReference type="AlphaFoldDB" id="A0A371C4Z9"/>
<proteinExistence type="inferred from homology"/>
<feature type="domain" description="GOST seven transmembrane" evidence="7">
    <location>
        <begin position="171"/>
        <end position="396"/>
    </location>
</feature>
<organism evidence="9 10">
    <name type="scientific">Yarrowia lipolytica</name>
    <name type="common">Candida lipolytica</name>
    <dbReference type="NCBI Taxonomy" id="4952"/>
    <lineage>
        <taxon>Eukaryota</taxon>
        <taxon>Fungi</taxon>
        <taxon>Dikarya</taxon>
        <taxon>Ascomycota</taxon>
        <taxon>Saccharomycotina</taxon>
        <taxon>Dipodascomycetes</taxon>
        <taxon>Dipodascales</taxon>
        <taxon>Dipodascales incertae sedis</taxon>
        <taxon>Yarrowia</taxon>
    </lineage>
</organism>
<dbReference type="PANTHER" id="PTHR21229">
    <property type="entry name" value="LUNG SEVEN TRANSMEMBRANE RECEPTOR"/>
    <property type="match status" value="1"/>
</dbReference>
<dbReference type="OrthoDB" id="4085799at2759"/>
<dbReference type="Proteomes" id="UP000256601">
    <property type="component" value="Unassembled WGS sequence"/>
</dbReference>
<dbReference type="VEuPathDB" id="FungiDB:YALI0_F00792g"/>
<evidence type="ECO:0000256" key="2">
    <source>
        <dbReference type="ARBA" id="ARBA00007883"/>
    </source>
</evidence>
<comment type="similarity">
    <text evidence="2">Belongs to the LU7TM family.</text>
</comment>
<dbReference type="InterPro" id="IPR053938">
    <property type="entry name" value="PTM1-like_N"/>
</dbReference>
<feature type="domain" description="PTM1-like N-terminal" evidence="8">
    <location>
        <begin position="39"/>
        <end position="147"/>
    </location>
</feature>
<dbReference type="Pfam" id="PF06814">
    <property type="entry name" value="GOST_TM"/>
    <property type="match status" value="1"/>
</dbReference>
<dbReference type="InterPro" id="IPR009637">
    <property type="entry name" value="GPR107/GPR108-like"/>
</dbReference>